<dbReference type="Proteomes" id="UP001253545">
    <property type="component" value="Unassembled WGS sequence"/>
</dbReference>
<evidence type="ECO:0000256" key="1">
    <source>
        <dbReference type="ARBA" id="ARBA00023125"/>
    </source>
</evidence>
<keyword evidence="1 2" id="KW-0238">DNA-binding</keyword>
<evidence type="ECO:0000259" key="4">
    <source>
        <dbReference type="PROSITE" id="PS51755"/>
    </source>
</evidence>
<dbReference type="SMART" id="SM00862">
    <property type="entry name" value="Trans_reg_C"/>
    <property type="match status" value="1"/>
</dbReference>
<dbReference type="InterPro" id="IPR001867">
    <property type="entry name" value="OmpR/PhoB-type_DNA-bd"/>
</dbReference>
<keyword evidence="6" id="KW-1185">Reference proteome</keyword>
<feature type="domain" description="OmpR/PhoB-type" evidence="4">
    <location>
        <begin position="14"/>
        <end position="115"/>
    </location>
</feature>
<sequence>MNIKHEQQEISLKNTLARFLDFELDCNSGQLKSLHKSDISVHLEPLLFQFLLVLISKQGEIVSKQEVLESLWPGKTPSDAALRSMVKKTRDALNDDAKNPDYIKTIPNKGYMLIPTVKLSSTTTQNWFHKPHFLVPIVASFVLFLLSVLWFIEDNELVEIDSDTALNYQSALLATSNDIEVSTYYNKNTRSLVSLKHENINRQDSLLFEDARQKLQFRVFYENPIHNEYLWSETENAVLLTRQDKQGFYITQLLNDEQAPITQLCPNPLVDDTVVLGFRTGVSKSDSAIVFLRQLSSGAIFKIDCNNKNDTATLQETVFALDGLNDVVRTLPLANNKPPVVSAVALSPNNTTLLALINYPVDDYLSSYLVPVNMSQLNAIASPPLALSGMVKSGVWNESGDRFSFSNHHSKLFSYQPAENKLMSWFTGNETIGQILSDCGSNCFIISNKKAISQSVFMQNPLFASTKTVQTTIKNLNSVPEGLITATNSGYYFASPIDNKTTIKFREWSGKESLIHTFESIVVLNEFKVNHLKSLLVGLINERPFVLDLKSLNIAYLSLNVASIKNIRFVNEQTISYYSHNTDGSVGLYHLDLISKQLTLIKQNTIFSEAFKFTPSEQNNVEGNAGFSNSQSAELIVDIEQKAKIIFDNNREPLEIGAISVGCDSCWQLRGNSLYQFLDGKLSATALPSLTVTEAEMRLSTKPFEFDMSPDEKHLIFVLPQNDIEEIKKLSELQPLF</sequence>
<evidence type="ECO:0000256" key="3">
    <source>
        <dbReference type="SAM" id="Phobius"/>
    </source>
</evidence>
<keyword evidence="3" id="KW-1133">Transmembrane helix</keyword>
<evidence type="ECO:0000256" key="2">
    <source>
        <dbReference type="PROSITE-ProRule" id="PRU01091"/>
    </source>
</evidence>
<proteinExistence type="predicted"/>
<keyword evidence="3" id="KW-0812">Transmembrane</keyword>
<keyword evidence="3" id="KW-0472">Membrane</keyword>
<dbReference type="CDD" id="cd00383">
    <property type="entry name" value="trans_reg_C"/>
    <property type="match status" value="1"/>
</dbReference>
<dbReference type="RefSeq" id="WP_311369937.1">
    <property type="nucleotide sequence ID" value="NZ_JAVRHX010000007.1"/>
</dbReference>
<dbReference type="Gene3D" id="1.10.10.10">
    <property type="entry name" value="Winged helix-like DNA-binding domain superfamily/Winged helix DNA-binding domain"/>
    <property type="match status" value="1"/>
</dbReference>
<feature type="DNA-binding region" description="OmpR/PhoB-type" evidence="2">
    <location>
        <begin position="14"/>
        <end position="115"/>
    </location>
</feature>
<dbReference type="EMBL" id="JAVRHX010000007">
    <property type="protein sequence ID" value="MDT0596410.1"/>
    <property type="molecule type" value="Genomic_DNA"/>
</dbReference>
<name>A0ABU2ZUY0_9ALTE</name>
<feature type="transmembrane region" description="Helical" evidence="3">
    <location>
        <begin position="133"/>
        <end position="152"/>
    </location>
</feature>
<organism evidence="5 6">
    <name type="scientific">Glaciecola petra</name>
    <dbReference type="NCBI Taxonomy" id="3075602"/>
    <lineage>
        <taxon>Bacteria</taxon>
        <taxon>Pseudomonadati</taxon>
        <taxon>Pseudomonadota</taxon>
        <taxon>Gammaproteobacteria</taxon>
        <taxon>Alteromonadales</taxon>
        <taxon>Alteromonadaceae</taxon>
        <taxon>Glaciecola</taxon>
    </lineage>
</organism>
<comment type="caution">
    <text evidence="5">The sequence shown here is derived from an EMBL/GenBank/DDBJ whole genome shotgun (WGS) entry which is preliminary data.</text>
</comment>
<dbReference type="InterPro" id="IPR016032">
    <property type="entry name" value="Sig_transdc_resp-reg_C-effctor"/>
</dbReference>
<dbReference type="InterPro" id="IPR036388">
    <property type="entry name" value="WH-like_DNA-bd_sf"/>
</dbReference>
<gene>
    <name evidence="5" type="ORF">RM552_16260</name>
</gene>
<accession>A0ABU2ZUY0</accession>
<reference evidence="5 6" key="1">
    <citation type="submission" date="2023-09" db="EMBL/GenBank/DDBJ databases">
        <authorList>
            <person name="Rey-Velasco X."/>
        </authorList>
    </citation>
    <scope>NUCLEOTIDE SEQUENCE [LARGE SCALE GENOMIC DNA]</scope>
    <source>
        <strain evidence="5 6">P117</strain>
    </source>
</reference>
<dbReference type="SUPFAM" id="SSF82171">
    <property type="entry name" value="DPP6 N-terminal domain-like"/>
    <property type="match status" value="1"/>
</dbReference>
<evidence type="ECO:0000313" key="5">
    <source>
        <dbReference type="EMBL" id="MDT0596410.1"/>
    </source>
</evidence>
<dbReference type="SUPFAM" id="SSF46894">
    <property type="entry name" value="C-terminal effector domain of the bipartite response regulators"/>
    <property type="match status" value="1"/>
</dbReference>
<dbReference type="PROSITE" id="PS51755">
    <property type="entry name" value="OMPR_PHOB"/>
    <property type="match status" value="1"/>
</dbReference>
<evidence type="ECO:0000313" key="6">
    <source>
        <dbReference type="Proteomes" id="UP001253545"/>
    </source>
</evidence>
<dbReference type="Pfam" id="PF00486">
    <property type="entry name" value="Trans_reg_C"/>
    <property type="match status" value="1"/>
</dbReference>
<protein>
    <submittedName>
        <fullName evidence="5">Winged helix-turn-helix domain-containing protein</fullName>
    </submittedName>
</protein>